<dbReference type="InterPro" id="IPR024790">
    <property type="entry name" value="APC4_long_dom"/>
</dbReference>
<protein>
    <recommendedName>
        <fullName evidence="1">Anaphase-promoting complex subunit 4</fullName>
    </recommendedName>
</protein>
<dbReference type="GeneID" id="300577982"/>
<dbReference type="InterPro" id="IPR015943">
    <property type="entry name" value="WD40/YVTN_repeat-like_dom_sf"/>
</dbReference>
<keyword evidence="5" id="KW-0131">Cell cycle</keyword>
<dbReference type="Pfam" id="PF12894">
    <property type="entry name" value="ANAPC4_WD40"/>
    <property type="match status" value="1"/>
</dbReference>
<organism evidence="8 9">
    <name type="scientific">Trichoderma ghanense</name>
    <dbReference type="NCBI Taxonomy" id="65468"/>
    <lineage>
        <taxon>Eukaryota</taxon>
        <taxon>Fungi</taxon>
        <taxon>Dikarya</taxon>
        <taxon>Ascomycota</taxon>
        <taxon>Pezizomycotina</taxon>
        <taxon>Sordariomycetes</taxon>
        <taxon>Hypocreomycetidae</taxon>
        <taxon>Hypocreales</taxon>
        <taxon>Hypocreaceae</taxon>
        <taxon>Trichoderma</taxon>
    </lineage>
</organism>
<evidence type="ECO:0000259" key="6">
    <source>
        <dbReference type="Pfam" id="PF12894"/>
    </source>
</evidence>
<evidence type="ECO:0000256" key="3">
    <source>
        <dbReference type="ARBA" id="ARBA00022776"/>
    </source>
</evidence>
<reference evidence="8 9" key="1">
    <citation type="submission" date="2018-01" db="EMBL/GenBank/DDBJ databases">
        <title>Genome characterization of the sugarcane-associated fungus Trichoderma ghanense CCMA-1212 and their application in lignocelulose bioconversion.</title>
        <authorList>
            <person name="Steindorff A.S."/>
            <person name="Mendes T.D."/>
            <person name="Vilela E.S.D."/>
            <person name="Rodrigues D.S."/>
            <person name="Formighieri E.F."/>
            <person name="Melo I.S."/>
            <person name="Favaro L.C.L."/>
        </authorList>
    </citation>
    <scope>NUCLEOTIDE SEQUENCE [LARGE SCALE GENOMIC DNA]</scope>
    <source>
        <strain evidence="8 9">CCMA-1212</strain>
    </source>
</reference>
<evidence type="ECO:0000256" key="5">
    <source>
        <dbReference type="ARBA" id="ARBA00023306"/>
    </source>
</evidence>
<dbReference type="Gene3D" id="2.130.10.10">
    <property type="entry name" value="YVTN repeat-like/Quinoprotein amine dehydrogenase"/>
    <property type="match status" value="1"/>
</dbReference>
<keyword evidence="4" id="KW-0833">Ubl conjugation pathway</keyword>
<dbReference type="RefSeq" id="XP_073558065.1">
    <property type="nucleotide sequence ID" value="XM_073703532.1"/>
</dbReference>
<keyword evidence="3" id="KW-0498">Mitosis</keyword>
<evidence type="ECO:0000256" key="2">
    <source>
        <dbReference type="ARBA" id="ARBA00022618"/>
    </source>
</evidence>
<evidence type="ECO:0000313" key="9">
    <source>
        <dbReference type="Proteomes" id="UP001642720"/>
    </source>
</evidence>
<accession>A0ABY2H1P3</accession>
<evidence type="ECO:0000259" key="7">
    <source>
        <dbReference type="Pfam" id="PF12896"/>
    </source>
</evidence>
<evidence type="ECO:0000313" key="8">
    <source>
        <dbReference type="EMBL" id="TFB01864.1"/>
    </source>
</evidence>
<dbReference type="InterPro" id="IPR024789">
    <property type="entry name" value="APC4"/>
</dbReference>
<dbReference type="InterPro" id="IPR024977">
    <property type="entry name" value="Apc4-like_WD40_dom"/>
</dbReference>
<keyword evidence="9" id="KW-1185">Reference proteome</keyword>
<dbReference type="Pfam" id="PF12896">
    <property type="entry name" value="ANAPC4"/>
    <property type="match status" value="1"/>
</dbReference>
<proteinExistence type="predicted"/>
<dbReference type="Proteomes" id="UP001642720">
    <property type="component" value="Unassembled WGS sequence"/>
</dbReference>
<dbReference type="SUPFAM" id="SSF50978">
    <property type="entry name" value="WD40 repeat-like"/>
    <property type="match status" value="1"/>
</dbReference>
<evidence type="ECO:0000256" key="4">
    <source>
        <dbReference type="ARBA" id="ARBA00022786"/>
    </source>
</evidence>
<dbReference type="PANTHER" id="PTHR13260:SF0">
    <property type="entry name" value="ANAPHASE-PROMOTING COMPLEX SUBUNIT 4"/>
    <property type="match status" value="1"/>
</dbReference>
<keyword evidence="2" id="KW-0132">Cell division</keyword>
<comment type="caution">
    <text evidence="8">The sequence shown here is derived from an EMBL/GenBank/DDBJ whole genome shotgun (WGS) entry which is preliminary data.</text>
</comment>
<sequence length="778" mass="86230">MAIELELLSETELQSKAPAGRRFPVGCPTLDLAATWDQDDKNLLVYRPPGQTVSKIHQAAAPGEAAPDVCSISWRPDGQFLALGWSDGVVRLMGLENNKAAHQIPVCDKAEATITHIGWSAAIIATKADNAVSSKLADQVTEGWAEQGGKVPLDLPQELTFLEVETALPKISPLPMGSAGAGEDATVFTLRSGIEFLFRTPKRDTYNQVNVMIVGTSDGKLQLSIYDSFIIGTFPRPTLDTVPSDPSHTAPSMIHHASHPQVSTHALVFAEKQDEPQELHLVPMDLPFLSFSPINLSLLSSKLTTLQALLRYLKQISLHMQVEWKNARELPARFIRSVQGDLEGMEKGPRDIVSALFHTAMTGHAYPVVHEWLVDSLAERGHKRWDKAVVSGLEGLRNLVHQHLLPALERCAIILSRLRGLARFHSDREDIGLSVPHLNRVLDVVSCLTLVGHKVLVHTMDELQHFSAFSAWLRFQIDQLAAGTASDELTEKEAMMDHTKVLTYIERYLTNSPLDVFLDEASKDDYASDWSFIDDGFPSSLLDVLDKQLKKHEAGQPGMKALPHVDFLVNYATTWSNRIFGSVAEAKRRSVRFGTPMKLAIGHPIAKMDVKMCSADKRTGTILTALASQQEPHKVHLFRMNMSITNGISDTQSAETCIVDLGTRSLVDMKFLNDKTLILFCTNKDHTPLILSIPVQDEHKLSYTPYDPTNPTTAQTSATKPSTKLFHRYTLPTSHHSLRPVRMEVHDKSSVRGDLPARICLLGGNRTTWRTYKLPSEG</sequence>
<gene>
    <name evidence="8" type="ORF">CCMA1212_006303</name>
</gene>
<dbReference type="EMBL" id="PPTA01000008">
    <property type="protein sequence ID" value="TFB01864.1"/>
    <property type="molecule type" value="Genomic_DNA"/>
</dbReference>
<feature type="domain" description="Anaphase-promoting complex subunit 4-like WD40" evidence="6">
    <location>
        <begin position="27"/>
        <end position="120"/>
    </location>
</feature>
<name>A0ABY2H1P3_9HYPO</name>
<feature type="domain" description="Anaphase-promoting complex subunit 4 long" evidence="7">
    <location>
        <begin position="280"/>
        <end position="481"/>
    </location>
</feature>
<dbReference type="InterPro" id="IPR036322">
    <property type="entry name" value="WD40_repeat_dom_sf"/>
</dbReference>
<dbReference type="PANTHER" id="PTHR13260">
    <property type="entry name" value="ANAPHASE PROMOTING COMPLEX SUBUNIT 4 APC4"/>
    <property type="match status" value="1"/>
</dbReference>
<evidence type="ECO:0000256" key="1">
    <source>
        <dbReference type="ARBA" id="ARBA00016067"/>
    </source>
</evidence>